<name>A0A6J5FCY0_9BURK</name>
<evidence type="ECO:0000313" key="2">
    <source>
        <dbReference type="EMBL" id="CAB3775327.1"/>
    </source>
</evidence>
<organism evidence="2 3">
    <name type="scientific">Paraburkholderia humisilvae</name>
    <dbReference type="NCBI Taxonomy" id="627669"/>
    <lineage>
        <taxon>Bacteria</taxon>
        <taxon>Pseudomonadati</taxon>
        <taxon>Pseudomonadota</taxon>
        <taxon>Betaproteobacteria</taxon>
        <taxon>Burkholderiales</taxon>
        <taxon>Burkholderiaceae</taxon>
        <taxon>Paraburkholderia</taxon>
    </lineage>
</organism>
<reference evidence="2 3" key="1">
    <citation type="submission" date="2020-04" db="EMBL/GenBank/DDBJ databases">
        <authorList>
            <person name="De Canck E."/>
        </authorList>
    </citation>
    <scope>NUCLEOTIDE SEQUENCE [LARGE SCALE GENOMIC DNA]</scope>
    <source>
        <strain evidence="2 3">LMG 29542</strain>
    </source>
</reference>
<evidence type="ECO:0000313" key="3">
    <source>
        <dbReference type="Proteomes" id="UP000494363"/>
    </source>
</evidence>
<keyword evidence="3" id="KW-1185">Reference proteome</keyword>
<dbReference type="EMBL" id="CADIKH010000414">
    <property type="protein sequence ID" value="CAB3775327.1"/>
    <property type="molecule type" value="Genomic_DNA"/>
</dbReference>
<dbReference type="AlphaFoldDB" id="A0A6J5FCY0"/>
<protein>
    <submittedName>
        <fullName evidence="2">Uncharacterized protein</fullName>
    </submittedName>
</protein>
<feature type="region of interest" description="Disordered" evidence="1">
    <location>
        <begin position="1"/>
        <end position="32"/>
    </location>
</feature>
<dbReference type="Proteomes" id="UP000494363">
    <property type="component" value="Unassembled WGS sequence"/>
</dbReference>
<accession>A0A6J5FCY0</accession>
<sequence length="252" mass="26356">MGARQRAANTSLTRLTSDRAANGPAAQQAQQLVRRGDITTRGEAAAGLRELNPPVSTQDDRDALLECLEEAHANGDVNLQTYRMYADTLASMRQRPFANANALARAAAEAGENVQGVAQRFGVTGEGPLATLEVTSVNGPAGAAVRSGENVRSVAQRFGITREGPLATLEVASVNGPAGAAVRSGENVRSVAQRFGITGEGRLVTLEVTSVNGPAGAAVRSGENVRSVAQRFGITREGPLATLEWMGRRALR</sequence>
<gene>
    <name evidence="2" type="ORF">LMG29542_08709</name>
</gene>
<evidence type="ECO:0000256" key="1">
    <source>
        <dbReference type="SAM" id="MobiDB-lite"/>
    </source>
</evidence>
<proteinExistence type="predicted"/>